<name>A0ABR6NIL8_9SPHN</name>
<evidence type="ECO:0000256" key="1">
    <source>
        <dbReference type="SAM" id="MobiDB-lite"/>
    </source>
</evidence>
<sequence length="163" mass="18173">MLLTLAPGAAAGQETRAPRPDGSQWAQVTIEQRVIIRIPTVPMRRSLATPVEDAPAPAQWRWKESRGPKCLPIQRIRGASITPDEGLRMVTGLNEQFRAHFGRSCRAADFYAGFYIQASKDGSLCAGRDTLHARNGSACEIEKFTHLEREAVKDDESDKRREK</sequence>
<evidence type="ECO:0000313" key="3">
    <source>
        <dbReference type="Proteomes" id="UP001138540"/>
    </source>
</evidence>
<dbReference type="RefSeq" id="WP_184155051.1">
    <property type="nucleotide sequence ID" value="NZ_JACHKA010000001.1"/>
</dbReference>
<protein>
    <submittedName>
        <fullName evidence="2">Uncharacterized protein</fullName>
    </submittedName>
</protein>
<gene>
    <name evidence="2" type="ORF">HNP60_002920</name>
</gene>
<organism evidence="2 3">
    <name type="scientific">Sphingobium lignivorans</name>
    <dbReference type="NCBI Taxonomy" id="2735886"/>
    <lineage>
        <taxon>Bacteria</taxon>
        <taxon>Pseudomonadati</taxon>
        <taxon>Pseudomonadota</taxon>
        <taxon>Alphaproteobacteria</taxon>
        <taxon>Sphingomonadales</taxon>
        <taxon>Sphingomonadaceae</taxon>
        <taxon>Sphingobium</taxon>
    </lineage>
</organism>
<dbReference type="EMBL" id="JACHKA010000001">
    <property type="protein sequence ID" value="MBB5986946.1"/>
    <property type="molecule type" value="Genomic_DNA"/>
</dbReference>
<accession>A0ABR6NIL8</accession>
<reference evidence="2 3" key="1">
    <citation type="submission" date="2020-08" db="EMBL/GenBank/DDBJ databases">
        <title>Exploring microbial biodiversity for novel pathways involved in the catabolism of aromatic compounds derived from lignin.</title>
        <authorList>
            <person name="Elkins J."/>
        </authorList>
    </citation>
    <scope>NUCLEOTIDE SEQUENCE [LARGE SCALE GENOMIC DNA]</scope>
    <source>
        <strain evidence="2 3">B1D3A</strain>
    </source>
</reference>
<proteinExistence type="predicted"/>
<evidence type="ECO:0000313" key="2">
    <source>
        <dbReference type="EMBL" id="MBB5986946.1"/>
    </source>
</evidence>
<keyword evidence="3" id="KW-1185">Reference proteome</keyword>
<feature type="region of interest" description="Disordered" evidence="1">
    <location>
        <begin position="1"/>
        <end position="24"/>
    </location>
</feature>
<dbReference type="Proteomes" id="UP001138540">
    <property type="component" value="Unassembled WGS sequence"/>
</dbReference>
<comment type="caution">
    <text evidence="2">The sequence shown here is derived from an EMBL/GenBank/DDBJ whole genome shotgun (WGS) entry which is preliminary data.</text>
</comment>